<dbReference type="PANTHER" id="PTHR30337">
    <property type="entry name" value="COMPONENT OF ATP-DEPENDENT DSDNA EXONUCLEASE"/>
    <property type="match status" value="1"/>
</dbReference>
<gene>
    <name evidence="3" type="ORF">ESZ50_04170</name>
</gene>
<dbReference type="Gene3D" id="3.60.21.10">
    <property type="match status" value="1"/>
</dbReference>
<keyword evidence="3" id="KW-0269">Exonuclease</keyword>
<sequence>MKFIHAGDIHLGNPFLGLRNLPNWVQNIVQDAGNTAFRRLIADAIAEQVDFVLLPGDLFNSNEVDAQIELTVLKAFDELRAASITVFLSFGNHDYLASKRVDFPWPSNVHLFDESVTTMQLTTKAGESVAISGFSYGQQHIETAMIDQFPVKQTGSKYHLGMYHGELGRAGSGNYAPFALTAMNEKHYDYWALGHIHLRQTLQTEPFIGYSGNLQGLNKNESGDKGYYLVTDQNGQLIPTFVAVAPIIWAEEELEIPMNLATNELVAYIRKSIQGDSENFSLINLRIISDDARVLSLIANGQLQAQLAQSSQTRDPWYIWQISLKELQKTVQLPHLPVDAWDNNVTEIFTLDNMQAAGLKQVHDPELLDEFLNDEKLTEIMDMVKVKLQLLGKDVSLDEN</sequence>
<dbReference type="SUPFAM" id="SSF56300">
    <property type="entry name" value="Metallo-dependent phosphatases"/>
    <property type="match status" value="1"/>
</dbReference>
<evidence type="ECO:0000259" key="2">
    <source>
        <dbReference type="Pfam" id="PF00149"/>
    </source>
</evidence>
<dbReference type="InterPro" id="IPR004843">
    <property type="entry name" value="Calcineurin-like_PHP"/>
</dbReference>
<reference evidence="3 4" key="1">
    <citation type="submission" date="2019-01" db="EMBL/GenBank/DDBJ databases">
        <title>Weissella sp. nov., a novel lactic acid bacterium isolated from animal feces.</title>
        <authorList>
            <person name="Wang L.-T."/>
        </authorList>
    </citation>
    <scope>NUCLEOTIDE SEQUENCE [LARGE SCALE GENOMIC DNA]</scope>
    <source>
        <strain evidence="3 4">8H-2</strain>
    </source>
</reference>
<evidence type="ECO:0000313" key="4">
    <source>
        <dbReference type="Proteomes" id="UP000371977"/>
    </source>
</evidence>
<organism evidence="3 4">
    <name type="scientific">Weissella muntiaci</name>
    <dbReference type="NCBI Taxonomy" id="2508881"/>
    <lineage>
        <taxon>Bacteria</taxon>
        <taxon>Bacillati</taxon>
        <taxon>Bacillota</taxon>
        <taxon>Bacilli</taxon>
        <taxon>Lactobacillales</taxon>
        <taxon>Lactobacillaceae</taxon>
        <taxon>Weissella</taxon>
    </lineage>
</organism>
<dbReference type="OrthoDB" id="9773856at2"/>
<dbReference type="PANTHER" id="PTHR30337:SF7">
    <property type="entry name" value="PHOSPHOESTERASE"/>
    <property type="match status" value="1"/>
</dbReference>
<evidence type="ECO:0000256" key="1">
    <source>
        <dbReference type="ARBA" id="ARBA00022801"/>
    </source>
</evidence>
<dbReference type="AlphaFoldDB" id="A0A6C2C8Q8"/>
<dbReference type="InterPro" id="IPR050535">
    <property type="entry name" value="DNA_Repair-Maintenance_Comp"/>
</dbReference>
<keyword evidence="3" id="KW-0540">Nuclease</keyword>
<dbReference type="RefSeq" id="WP_148622352.1">
    <property type="nucleotide sequence ID" value="NZ_SDGZ01000013.1"/>
</dbReference>
<dbReference type="InterPro" id="IPR041796">
    <property type="entry name" value="Mre11_N"/>
</dbReference>
<dbReference type="InterPro" id="IPR014576">
    <property type="entry name" value="Pesterase_YhaO"/>
</dbReference>
<dbReference type="Pfam" id="PF00149">
    <property type="entry name" value="Metallophos"/>
    <property type="match status" value="1"/>
</dbReference>
<evidence type="ECO:0000313" key="3">
    <source>
        <dbReference type="EMBL" id="TYC49793.1"/>
    </source>
</evidence>
<name>A0A6C2C8Q8_9LACO</name>
<dbReference type="InterPro" id="IPR029052">
    <property type="entry name" value="Metallo-depent_PP-like"/>
</dbReference>
<dbReference type="PIRSF" id="PIRSF033091">
    <property type="entry name" value="Pesterase_YhaO"/>
    <property type="match status" value="1"/>
</dbReference>
<comment type="caution">
    <text evidence="3">The sequence shown here is derived from an EMBL/GenBank/DDBJ whole genome shotgun (WGS) entry which is preliminary data.</text>
</comment>
<keyword evidence="4" id="KW-1185">Reference proteome</keyword>
<feature type="domain" description="Calcineurin-like phosphoesterase" evidence="2">
    <location>
        <begin position="1"/>
        <end position="197"/>
    </location>
</feature>
<keyword evidence="1" id="KW-0378">Hydrolase</keyword>
<proteinExistence type="predicted"/>
<dbReference type="Proteomes" id="UP000371977">
    <property type="component" value="Unassembled WGS sequence"/>
</dbReference>
<dbReference type="GO" id="GO:0004527">
    <property type="term" value="F:exonuclease activity"/>
    <property type="evidence" value="ECO:0007669"/>
    <property type="project" value="UniProtKB-KW"/>
</dbReference>
<dbReference type="EMBL" id="SDGZ01000013">
    <property type="protein sequence ID" value="TYC49793.1"/>
    <property type="molecule type" value="Genomic_DNA"/>
</dbReference>
<protein>
    <submittedName>
        <fullName evidence="3">DNA repair exonuclease</fullName>
    </submittedName>
</protein>
<dbReference type="CDD" id="cd00840">
    <property type="entry name" value="MPP_Mre11_N"/>
    <property type="match status" value="1"/>
</dbReference>
<accession>A0A6C2C8Q8</accession>